<proteinExistence type="predicted"/>
<reference evidence="2 3" key="1">
    <citation type="submission" date="2019-11" db="EMBL/GenBank/DDBJ databases">
        <title>Agromyces kandeliae sp. nov., isolated from mangrove soil.</title>
        <authorList>
            <person name="Wang R."/>
        </authorList>
    </citation>
    <scope>NUCLEOTIDE SEQUENCE [LARGE SCALE GENOMIC DNA]</scope>
    <source>
        <strain evidence="2 3">JCM 11433</strain>
    </source>
</reference>
<name>A0A6I3M8B4_9MICO</name>
<dbReference type="Pfam" id="PF18862">
    <property type="entry name" value="ApeA_NTD1"/>
    <property type="match status" value="1"/>
</dbReference>
<evidence type="ECO:0000313" key="2">
    <source>
        <dbReference type="EMBL" id="MTH68357.1"/>
    </source>
</evidence>
<keyword evidence="3" id="KW-1185">Reference proteome</keyword>
<dbReference type="OrthoDB" id="3360192at2"/>
<dbReference type="EMBL" id="WMLB01000020">
    <property type="protein sequence ID" value="MTH68357.1"/>
    <property type="molecule type" value="Genomic_DNA"/>
</dbReference>
<dbReference type="Proteomes" id="UP000433071">
    <property type="component" value="Unassembled WGS sequence"/>
</dbReference>
<evidence type="ECO:0000259" key="1">
    <source>
        <dbReference type="Pfam" id="PF18862"/>
    </source>
</evidence>
<dbReference type="InterPro" id="IPR041223">
    <property type="entry name" value="ApeA_NTD"/>
</dbReference>
<gene>
    <name evidence="2" type="ORF">GJ743_08240</name>
</gene>
<dbReference type="AlphaFoldDB" id="A0A6I3M8B4"/>
<feature type="domain" description="ApeA N-terminal" evidence="1">
    <location>
        <begin position="59"/>
        <end position="244"/>
    </location>
</feature>
<comment type="caution">
    <text evidence="2">The sequence shown here is derived from an EMBL/GenBank/DDBJ whole genome shotgun (WGS) entry which is preliminary data.</text>
</comment>
<dbReference type="RefSeq" id="WP_155051436.1">
    <property type="nucleotide sequence ID" value="NZ_BAAAIB010000001.1"/>
</dbReference>
<accession>A0A6I3M8B4</accession>
<organism evidence="2 3">
    <name type="scientific">Agromyces bracchium</name>
    <dbReference type="NCBI Taxonomy" id="88376"/>
    <lineage>
        <taxon>Bacteria</taxon>
        <taxon>Bacillati</taxon>
        <taxon>Actinomycetota</taxon>
        <taxon>Actinomycetes</taxon>
        <taxon>Micrococcales</taxon>
        <taxon>Microbacteriaceae</taxon>
        <taxon>Agromyces</taxon>
    </lineage>
</organism>
<sequence length="477" mass="53905">MTINKFDFGDSFAGLLIDGVEETPYVGATLRLTDTGVEIEVPYLSGYAAAQFAHVDEWFRQRTPPTNMLLRTREGAATLFGCRWRGHSSAAGSRIGSGRIAPDETLLHDREESLSEPLTVKSCRSRADGLNHWTRLTAVESDAHRDDERRTNVLEVTVKSPEPIEWQQGEATMRIQTSWRFEAKQDGYERIHELHDNVLLESEWVDPREFFHHLAEHRKVMHLLVFLFGTALSFREHQVRDETIASRTMDGTLIEHPFVELISARTIRERGQPTPAKEKLGRPLLVLQEVGAEGLTSWAEMYGEWERFILPAVAVIGRRNRFIEDVVMSTSMALEAAGQLIGERPGEEATYGRARPSMATYVFRCLDYLDIGWDDYIHSQVGLARAISNNYKRVKHADNGAFPDHVETALIGEVNELVVRLLAASLTGAADELLQRYRSGSELWQLQQLFEANEVRIDDDAGTWVSTVQADAQDLTD</sequence>
<protein>
    <recommendedName>
        <fullName evidence="1">ApeA N-terminal domain-containing protein</fullName>
    </recommendedName>
</protein>
<evidence type="ECO:0000313" key="3">
    <source>
        <dbReference type="Proteomes" id="UP000433071"/>
    </source>
</evidence>